<keyword evidence="1" id="KW-1133">Transmembrane helix</keyword>
<feature type="transmembrane region" description="Helical" evidence="1">
    <location>
        <begin position="88"/>
        <end position="110"/>
    </location>
</feature>
<protein>
    <submittedName>
        <fullName evidence="2">Uncharacterized protein</fullName>
    </submittedName>
</protein>
<organism evidence="2 3">
    <name type="scientific">Slackia piriformis YIT 12062</name>
    <dbReference type="NCBI Taxonomy" id="742818"/>
    <lineage>
        <taxon>Bacteria</taxon>
        <taxon>Bacillati</taxon>
        <taxon>Actinomycetota</taxon>
        <taxon>Coriobacteriia</taxon>
        <taxon>Eggerthellales</taxon>
        <taxon>Eggerthellaceae</taxon>
        <taxon>Slackia</taxon>
    </lineage>
</organism>
<sequence length="153" mass="16222">MMQPPRIAGGILATVLAAVLFFVVVGICALFQGGVMSYLGFEYESVGAFFLFFFLGYLICTPFDFIVEAIPVALFKIGALKNEGGVGFYALHTAADALFTAGCLAVVDVFMDSVSASWAALAVSSLALAVVDSWIDYRFMKRLSDAGEMGAGN</sequence>
<dbReference type="InParanoid" id="K0YKW5"/>
<evidence type="ECO:0000256" key="1">
    <source>
        <dbReference type="SAM" id="Phobius"/>
    </source>
</evidence>
<dbReference type="InterPro" id="IPR025912">
    <property type="entry name" value="YrvL"/>
</dbReference>
<dbReference type="AlphaFoldDB" id="K0YKW5"/>
<accession>K0YKW5</accession>
<proteinExistence type="predicted"/>
<keyword evidence="3" id="KW-1185">Reference proteome</keyword>
<dbReference type="Pfam" id="PF14184">
    <property type="entry name" value="YrvL"/>
    <property type="match status" value="1"/>
</dbReference>
<dbReference type="EMBL" id="ADMD01000007">
    <property type="protein sequence ID" value="EJZ83898.1"/>
    <property type="molecule type" value="Genomic_DNA"/>
</dbReference>
<keyword evidence="1" id="KW-0472">Membrane</keyword>
<dbReference type="RefSeq" id="WP_009139617.1">
    <property type="nucleotide sequence ID" value="NZ_JH815198.1"/>
</dbReference>
<dbReference type="HOGENOM" id="CLU_1712066_0_0_11"/>
<gene>
    <name evidence="2" type="ORF">HMPREF9451_01420</name>
</gene>
<keyword evidence="1" id="KW-0812">Transmembrane</keyword>
<dbReference type="PATRIC" id="fig|742818.3.peg.1499"/>
<comment type="caution">
    <text evidence="2">The sequence shown here is derived from an EMBL/GenBank/DDBJ whole genome shotgun (WGS) entry which is preliminary data.</text>
</comment>
<feature type="transmembrane region" description="Helical" evidence="1">
    <location>
        <begin position="46"/>
        <end position="67"/>
    </location>
</feature>
<feature type="transmembrane region" description="Helical" evidence="1">
    <location>
        <begin position="116"/>
        <end position="135"/>
    </location>
</feature>
<evidence type="ECO:0000313" key="2">
    <source>
        <dbReference type="EMBL" id="EJZ83898.1"/>
    </source>
</evidence>
<dbReference type="eggNOG" id="ENOG503308I">
    <property type="taxonomic scope" value="Bacteria"/>
</dbReference>
<dbReference type="Proteomes" id="UP000006069">
    <property type="component" value="Unassembled WGS sequence"/>
</dbReference>
<evidence type="ECO:0000313" key="3">
    <source>
        <dbReference type="Proteomes" id="UP000006069"/>
    </source>
</evidence>
<name>K0YKW5_9ACTN</name>
<reference evidence="2 3" key="1">
    <citation type="submission" date="2012-08" db="EMBL/GenBank/DDBJ databases">
        <title>The Genome Sequence of Slackia piriformis YIT 12062.</title>
        <authorList>
            <consortium name="The Broad Institute Genome Sequencing Platform"/>
            <person name="Earl A."/>
            <person name="Ward D."/>
            <person name="Feldgarden M."/>
            <person name="Gevers D."/>
            <person name="Morotomi M."/>
            <person name="Walker B."/>
            <person name="Young S.K."/>
            <person name="Zeng Q."/>
            <person name="Gargeya S."/>
            <person name="Fitzgerald M."/>
            <person name="Haas B."/>
            <person name="Abouelleil A."/>
            <person name="Alvarado L."/>
            <person name="Arachchi H.M."/>
            <person name="Berlin A.M."/>
            <person name="Chapman S.B."/>
            <person name="Goldberg J."/>
            <person name="Griggs A."/>
            <person name="Gujja S."/>
            <person name="Hansen M."/>
            <person name="Howarth C."/>
            <person name="Imamovic A."/>
            <person name="Larimer J."/>
            <person name="McCowen C."/>
            <person name="Montmayeur A."/>
            <person name="Murphy C."/>
            <person name="Neiman D."/>
            <person name="Pearson M."/>
            <person name="Priest M."/>
            <person name="Roberts A."/>
            <person name="Saif S."/>
            <person name="Shea T."/>
            <person name="Sisk P."/>
            <person name="Sykes S."/>
            <person name="Wortman J."/>
            <person name="Nusbaum C."/>
            <person name="Birren B."/>
        </authorList>
    </citation>
    <scope>NUCLEOTIDE SEQUENCE [LARGE SCALE GENOMIC DNA]</scope>
    <source>
        <strain evidence="2 3">YIT 12062</strain>
    </source>
</reference>
<feature type="transmembrane region" description="Helical" evidence="1">
    <location>
        <begin position="7"/>
        <end position="34"/>
    </location>
</feature>